<evidence type="ECO:0000313" key="1">
    <source>
        <dbReference type="EMBL" id="QZE14253.1"/>
    </source>
</evidence>
<gene>
    <name evidence="1" type="ORF">K4L44_17350</name>
</gene>
<dbReference type="Proteomes" id="UP000826212">
    <property type="component" value="Chromosome"/>
</dbReference>
<reference evidence="1" key="1">
    <citation type="submission" date="2021-08" db="EMBL/GenBank/DDBJ databases">
        <title>Novel anaerobic bacterium isolated from sea squirt in East Sea, Republic of Korea.</title>
        <authorList>
            <person name="Nguyen T.H."/>
            <person name="Li Z."/>
            <person name="Lee Y.-J."/>
            <person name="Ko J."/>
            <person name="Kim S.-G."/>
        </authorList>
    </citation>
    <scope>NUCLEOTIDE SEQUENCE</scope>
    <source>
        <strain evidence="1">KCTC 25031</strain>
    </source>
</reference>
<dbReference type="EMBL" id="CP081303">
    <property type="protein sequence ID" value="QZE14253.1"/>
    <property type="molecule type" value="Genomic_DNA"/>
</dbReference>
<name>A0AC61NF85_9BACT</name>
<proteinExistence type="predicted"/>
<organism evidence="1 2">
    <name type="scientific">Halosquirtibacter laminarini</name>
    <dbReference type="NCBI Taxonomy" id="3374600"/>
    <lineage>
        <taxon>Bacteria</taxon>
        <taxon>Pseudomonadati</taxon>
        <taxon>Bacteroidota</taxon>
        <taxon>Bacteroidia</taxon>
        <taxon>Marinilabiliales</taxon>
        <taxon>Prolixibacteraceae</taxon>
        <taxon>Halosquirtibacter</taxon>
    </lineage>
</organism>
<evidence type="ECO:0000313" key="2">
    <source>
        <dbReference type="Proteomes" id="UP000826212"/>
    </source>
</evidence>
<keyword evidence="2" id="KW-1185">Reference proteome</keyword>
<protein>
    <submittedName>
        <fullName evidence="1">Glycosyltransferase family 4 protein</fullName>
    </submittedName>
</protein>
<accession>A0AC61NF85</accession>
<sequence length="432" mass="48165">MKVLMFGWEFPPHISGGLGTASYGLTKGLANFSDVDVTFVVPKAYGDEDTTKVDKIIGAGDIAIAHRNITFEDVQKKIDFYEVQSNLIPYVGEEEFYKITQKKIKAQSKLVETNEEGCLEFTGKYGADLIQEIYRYSLVARAIAQDNDFDIIHAHDWLAYPAGIEAKKASGKPLVIHVHATDFDRSGGSVNPKVYAIEREGMEAADRIITVSNLTRNIVIEKYGIDPNKVETVYNAVEPIEKKDLSIKKGVDEKIVTFLGRITMQKGPEYFIEAAYKVLEHTDNVRFVMAGNGDLMNKMVTRAAQLGITDKFHFTGFLKGAEVFDMLRISDVYVMPSVSEPFGISPLEAMQADVPVIISKQSGVAEVLKHAIKVDFWDVNALADAIHGIISYPSLPSMFKKYGRLEVDGLEWKKSAEHVKKVYEYTLKLANA</sequence>